<reference evidence="1" key="2">
    <citation type="journal article" date="2015" name="Data Brief">
        <title>Shoot transcriptome of the giant reed, Arundo donax.</title>
        <authorList>
            <person name="Barrero R.A."/>
            <person name="Guerrero F.D."/>
            <person name="Moolhuijzen P."/>
            <person name="Goolsby J.A."/>
            <person name="Tidwell J."/>
            <person name="Bellgard S.E."/>
            <person name="Bellgard M.I."/>
        </authorList>
    </citation>
    <scope>NUCLEOTIDE SEQUENCE</scope>
    <source>
        <tissue evidence="1">Shoot tissue taken approximately 20 cm above the soil surface</tissue>
    </source>
</reference>
<dbReference type="AlphaFoldDB" id="A0A0A9CC38"/>
<protein>
    <submittedName>
        <fullName evidence="1">Uncharacterized protein</fullName>
    </submittedName>
</protein>
<name>A0A0A9CC38_ARUDO</name>
<proteinExistence type="predicted"/>
<sequence>MELAKGQIVFLDFEKTAGHSEVVFYLLEQICHNSEL</sequence>
<organism evidence="1">
    <name type="scientific">Arundo donax</name>
    <name type="common">Giant reed</name>
    <name type="synonym">Donax arundinaceus</name>
    <dbReference type="NCBI Taxonomy" id="35708"/>
    <lineage>
        <taxon>Eukaryota</taxon>
        <taxon>Viridiplantae</taxon>
        <taxon>Streptophyta</taxon>
        <taxon>Embryophyta</taxon>
        <taxon>Tracheophyta</taxon>
        <taxon>Spermatophyta</taxon>
        <taxon>Magnoliopsida</taxon>
        <taxon>Liliopsida</taxon>
        <taxon>Poales</taxon>
        <taxon>Poaceae</taxon>
        <taxon>PACMAD clade</taxon>
        <taxon>Arundinoideae</taxon>
        <taxon>Arundineae</taxon>
        <taxon>Arundo</taxon>
    </lineage>
</organism>
<reference evidence="1" key="1">
    <citation type="submission" date="2014-09" db="EMBL/GenBank/DDBJ databases">
        <authorList>
            <person name="Magalhaes I.L.F."/>
            <person name="Oliveira U."/>
            <person name="Santos F.R."/>
            <person name="Vidigal T.H.D.A."/>
            <person name="Brescovit A.D."/>
            <person name="Santos A.J."/>
        </authorList>
    </citation>
    <scope>NUCLEOTIDE SEQUENCE</scope>
    <source>
        <tissue evidence="1">Shoot tissue taken approximately 20 cm above the soil surface</tissue>
    </source>
</reference>
<accession>A0A0A9CC38</accession>
<dbReference type="EMBL" id="GBRH01225877">
    <property type="protein sequence ID" value="JAD72018.1"/>
    <property type="molecule type" value="Transcribed_RNA"/>
</dbReference>
<evidence type="ECO:0000313" key="1">
    <source>
        <dbReference type="EMBL" id="JAD72018.1"/>
    </source>
</evidence>